<feature type="domain" description="D-isomer specific 2-hydroxyacid dehydrogenase NAD-binding" evidence="4">
    <location>
        <begin position="134"/>
        <end position="330"/>
    </location>
</feature>
<dbReference type="InterPro" id="IPR050857">
    <property type="entry name" value="D-2-hydroxyacid_DH"/>
</dbReference>
<evidence type="ECO:0000256" key="3">
    <source>
        <dbReference type="ARBA" id="ARBA00023027"/>
    </source>
</evidence>
<protein>
    <submittedName>
        <fullName evidence="5">D-isomer specific 2-hydroxyacid dehydrogenase</fullName>
    </submittedName>
</protein>
<keyword evidence="3" id="KW-0520">NAD</keyword>
<keyword evidence="2" id="KW-0560">Oxidoreductase</keyword>
<dbReference type="AlphaFoldDB" id="A0AAE0HPB5"/>
<evidence type="ECO:0000256" key="2">
    <source>
        <dbReference type="ARBA" id="ARBA00023002"/>
    </source>
</evidence>
<dbReference type="EMBL" id="JAUEPN010000001">
    <property type="protein sequence ID" value="KAK3299909.1"/>
    <property type="molecule type" value="Genomic_DNA"/>
</dbReference>
<dbReference type="GO" id="GO:0016491">
    <property type="term" value="F:oxidoreductase activity"/>
    <property type="evidence" value="ECO:0007669"/>
    <property type="project" value="UniProtKB-KW"/>
</dbReference>
<dbReference type="PANTHER" id="PTHR42789:SF1">
    <property type="entry name" value="D-ISOMER SPECIFIC 2-HYDROXYACID DEHYDROGENASE FAMILY PROTEIN (AFU_ORTHOLOGUE AFUA_6G10090)"/>
    <property type="match status" value="1"/>
</dbReference>
<accession>A0AAE0HPB5</accession>
<gene>
    <name evidence="5" type="ORF">B0H64DRAFT_369228</name>
</gene>
<comment type="caution">
    <text evidence="5">The sequence shown here is derived from an EMBL/GenBank/DDBJ whole genome shotgun (WGS) entry which is preliminary data.</text>
</comment>
<evidence type="ECO:0000259" key="4">
    <source>
        <dbReference type="Pfam" id="PF02826"/>
    </source>
</evidence>
<dbReference type="Proteomes" id="UP001278766">
    <property type="component" value="Unassembled WGS sequence"/>
</dbReference>
<sequence length="362" mass="39630">MSRPVKVAVLDDYQGISEPKFKALDPSKYDVSFFKDTLRPYNRPDTPQDVKGNLVARLEPFTVISTMRERTPFPSELVSRLPNLQLLLTTGNRNLALDLDALQARGIPVVGTGHRAPPGKAGPALADSTTEHCVAMVLAAARNLAQDDAAVKSGAWQTAPAVSLRGKVFGVVGLGRLGVAVARIMSVGFGMRVVAWSENLTQERADERAREAGLPVEDAEGRKTFAAVGKEELFRTADVVSMHLVLSDRSRGIVTAADLEMMKSTAIFVNTSRGPLVVEEDLLGVLEKGGIRAAALDVFDLEPLPLDSRWRTTKWGQDGRSRVLLTPHMGYVEEATLNAWYDQQVESLQRWEKGEELVERLC</sequence>
<dbReference type="SUPFAM" id="SSF51735">
    <property type="entry name" value="NAD(P)-binding Rossmann-fold domains"/>
    <property type="match status" value="1"/>
</dbReference>
<keyword evidence="6" id="KW-1185">Reference proteome</keyword>
<name>A0AAE0HPB5_9PEZI</name>
<dbReference type="SUPFAM" id="SSF52283">
    <property type="entry name" value="Formate/glycerate dehydrogenase catalytic domain-like"/>
    <property type="match status" value="1"/>
</dbReference>
<dbReference type="CDD" id="cd12169">
    <property type="entry name" value="PGDH_like_1"/>
    <property type="match status" value="1"/>
</dbReference>
<evidence type="ECO:0000313" key="6">
    <source>
        <dbReference type="Proteomes" id="UP001278766"/>
    </source>
</evidence>
<dbReference type="InterPro" id="IPR029753">
    <property type="entry name" value="D-isomer_DH_CS"/>
</dbReference>
<dbReference type="PROSITE" id="PS00671">
    <property type="entry name" value="D_2_HYDROXYACID_DH_3"/>
    <property type="match status" value="1"/>
</dbReference>
<evidence type="ECO:0000313" key="5">
    <source>
        <dbReference type="EMBL" id="KAK3299909.1"/>
    </source>
</evidence>
<reference evidence="5" key="1">
    <citation type="journal article" date="2023" name="Mol. Phylogenet. Evol.">
        <title>Genome-scale phylogeny and comparative genomics of the fungal order Sordariales.</title>
        <authorList>
            <person name="Hensen N."/>
            <person name="Bonometti L."/>
            <person name="Westerberg I."/>
            <person name="Brannstrom I.O."/>
            <person name="Guillou S."/>
            <person name="Cros-Aarteil S."/>
            <person name="Calhoun S."/>
            <person name="Haridas S."/>
            <person name="Kuo A."/>
            <person name="Mondo S."/>
            <person name="Pangilinan J."/>
            <person name="Riley R."/>
            <person name="LaButti K."/>
            <person name="Andreopoulos B."/>
            <person name="Lipzen A."/>
            <person name="Chen C."/>
            <person name="Yan M."/>
            <person name="Daum C."/>
            <person name="Ng V."/>
            <person name="Clum A."/>
            <person name="Steindorff A."/>
            <person name="Ohm R.A."/>
            <person name="Martin F."/>
            <person name="Silar P."/>
            <person name="Natvig D.O."/>
            <person name="Lalanne C."/>
            <person name="Gautier V."/>
            <person name="Ament-Velasquez S.L."/>
            <person name="Kruys A."/>
            <person name="Hutchinson M.I."/>
            <person name="Powell A.J."/>
            <person name="Barry K."/>
            <person name="Miller A.N."/>
            <person name="Grigoriev I.V."/>
            <person name="Debuchy R."/>
            <person name="Gladieux P."/>
            <person name="Hiltunen Thoren M."/>
            <person name="Johannesson H."/>
        </authorList>
    </citation>
    <scope>NUCLEOTIDE SEQUENCE</scope>
    <source>
        <strain evidence="5">CBS 168.71</strain>
    </source>
</reference>
<dbReference type="InterPro" id="IPR006140">
    <property type="entry name" value="D-isomer_DH_NAD-bd"/>
</dbReference>
<dbReference type="Pfam" id="PF02826">
    <property type="entry name" value="2-Hacid_dh_C"/>
    <property type="match status" value="1"/>
</dbReference>
<evidence type="ECO:0000256" key="1">
    <source>
        <dbReference type="ARBA" id="ARBA00005854"/>
    </source>
</evidence>
<dbReference type="InterPro" id="IPR036291">
    <property type="entry name" value="NAD(P)-bd_dom_sf"/>
</dbReference>
<dbReference type="RefSeq" id="XP_062663423.1">
    <property type="nucleotide sequence ID" value="XM_062802011.1"/>
</dbReference>
<dbReference type="PANTHER" id="PTHR42789">
    <property type="entry name" value="D-ISOMER SPECIFIC 2-HYDROXYACID DEHYDROGENASE FAMILY PROTEIN (AFU_ORTHOLOGUE AFUA_6G10090)"/>
    <property type="match status" value="1"/>
</dbReference>
<dbReference type="GeneID" id="87838959"/>
<comment type="similarity">
    <text evidence="1">Belongs to the D-isomer specific 2-hydroxyacid dehydrogenase family.</text>
</comment>
<reference evidence="5" key="2">
    <citation type="submission" date="2023-06" db="EMBL/GenBank/DDBJ databases">
        <authorList>
            <consortium name="Lawrence Berkeley National Laboratory"/>
            <person name="Haridas S."/>
            <person name="Hensen N."/>
            <person name="Bonometti L."/>
            <person name="Westerberg I."/>
            <person name="Brannstrom I.O."/>
            <person name="Guillou S."/>
            <person name="Cros-Aarteil S."/>
            <person name="Calhoun S."/>
            <person name="Kuo A."/>
            <person name="Mondo S."/>
            <person name="Pangilinan J."/>
            <person name="Riley R."/>
            <person name="Labutti K."/>
            <person name="Andreopoulos B."/>
            <person name="Lipzen A."/>
            <person name="Chen C."/>
            <person name="Yanf M."/>
            <person name="Daum C."/>
            <person name="Ng V."/>
            <person name="Clum A."/>
            <person name="Steindorff A."/>
            <person name="Ohm R."/>
            <person name="Martin F."/>
            <person name="Silar P."/>
            <person name="Natvig D."/>
            <person name="Lalanne C."/>
            <person name="Gautier V."/>
            <person name="Ament-Velasquez S.L."/>
            <person name="Kruys A."/>
            <person name="Hutchinson M.I."/>
            <person name="Powell A.J."/>
            <person name="Barry K."/>
            <person name="Miller A.N."/>
            <person name="Grigoriev I.V."/>
            <person name="Debuchy R."/>
            <person name="Gladieux P."/>
            <person name="Thoren M.H."/>
            <person name="Johannesson H."/>
        </authorList>
    </citation>
    <scope>NUCLEOTIDE SEQUENCE</scope>
    <source>
        <strain evidence="5">CBS 168.71</strain>
    </source>
</reference>
<organism evidence="5 6">
    <name type="scientific">Chaetomium fimeti</name>
    <dbReference type="NCBI Taxonomy" id="1854472"/>
    <lineage>
        <taxon>Eukaryota</taxon>
        <taxon>Fungi</taxon>
        <taxon>Dikarya</taxon>
        <taxon>Ascomycota</taxon>
        <taxon>Pezizomycotina</taxon>
        <taxon>Sordariomycetes</taxon>
        <taxon>Sordariomycetidae</taxon>
        <taxon>Sordariales</taxon>
        <taxon>Chaetomiaceae</taxon>
        <taxon>Chaetomium</taxon>
    </lineage>
</organism>
<dbReference type="Gene3D" id="3.40.50.720">
    <property type="entry name" value="NAD(P)-binding Rossmann-like Domain"/>
    <property type="match status" value="2"/>
</dbReference>
<dbReference type="GO" id="GO:0051287">
    <property type="term" value="F:NAD binding"/>
    <property type="evidence" value="ECO:0007669"/>
    <property type="project" value="InterPro"/>
</dbReference>
<proteinExistence type="inferred from homology"/>